<evidence type="ECO:0000313" key="3">
    <source>
        <dbReference type="Proteomes" id="UP000319213"/>
    </source>
</evidence>
<keyword evidence="3" id="KW-1185">Reference proteome</keyword>
<dbReference type="RefSeq" id="WP_142261320.1">
    <property type="nucleotide sequence ID" value="NZ_BMPV01000002.1"/>
</dbReference>
<dbReference type="AlphaFoldDB" id="A0A543J4B1"/>
<organism evidence="2 3">
    <name type="scientific">Thermopolyspora flexuosa</name>
    <dbReference type="NCBI Taxonomy" id="103836"/>
    <lineage>
        <taxon>Bacteria</taxon>
        <taxon>Bacillati</taxon>
        <taxon>Actinomycetota</taxon>
        <taxon>Actinomycetes</taxon>
        <taxon>Streptosporangiales</taxon>
        <taxon>Streptosporangiaceae</taxon>
        <taxon>Thermopolyspora</taxon>
    </lineage>
</organism>
<sequence>MSGARDGKGRREPRERSRPADPEPGPGHVSADVEWVASDEDDPDAGSGRTDADDGGYLPGEGTGRPY</sequence>
<gene>
    <name evidence="2" type="ORF">FHX40_4388</name>
</gene>
<dbReference type="Proteomes" id="UP000319213">
    <property type="component" value="Unassembled WGS sequence"/>
</dbReference>
<accession>A0A543J4B1</accession>
<comment type="caution">
    <text evidence="2">The sequence shown here is derived from an EMBL/GenBank/DDBJ whole genome shotgun (WGS) entry which is preliminary data.</text>
</comment>
<feature type="region of interest" description="Disordered" evidence="1">
    <location>
        <begin position="1"/>
        <end position="67"/>
    </location>
</feature>
<dbReference type="EMBL" id="VFPQ01000001">
    <property type="protein sequence ID" value="TQM77618.1"/>
    <property type="molecule type" value="Genomic_DNA"/>
</dbReference>
<reference evidence="2 3" key="1">
    <citation type="submission" date="2019-06" db="EMBL/GenBank/DDBJ databases">
        <title>Sequencing the genomes of 1000 actinobacteria strains.</title>
        <authorList>
            <person name="Klenk H.-P."/>
        </authorList>
    </citation>
    <scope>NUCLEOTIDE SEQUENCE [LARGE SCALE GENOMIC DNA]</scope>
    <source>
        <strain evidence="2 3">DSM 43186</strain>
    </source>
</reference>
<feature type="compositionally biased region" description="Basic and acidic residues" evidence="1">
    <location>
        <begin position="1"/>
        <end position="21"/>
    </location>
</feature>
<protein>
    <submittedName>
        <fullName evidence="2">Uncharacterized protein</fullName>
    </submittedName>
</protein>
<evidence type="ECO:0000256" key="1">
    <source>
        <dbReference type="SAM" id="MobiDB-lite"/>
    </source>
</evidence>
<dbReference type="OrthoDB" id="3536558at2"/>
<name>A0A543J4B1_9ACTN</name>
<evidence type="ECO:0000313" key="2">
    <source>
        <dbReference type="EMBL" id="TQM77618.1"/>
    </source>
</evidence>
<feature type="compositionally biased region" description="Gly residues" evidence="1">
    <location>
        <begin position="57"/>
        <end position="67"/>
    </location>
</feature>
<proteinExistence type="predicted"/>